<feature type="compositionally biased region" description="Low complexity" evidence="1">
    <location>
        <begin position="25"/>
        <end position="37"/>
    </location>
</feature>
<sequence length="263" mass="27662">MTTTTTATAPAIATEPRRNDHVQESSELTITESTSVSATPTLNNVDASQMQPHLRLSHTFSVMAEQIAAASQALAAASPGLSESAGGGGEVAALRSRLDAIESTQERLGANMEALIDQISKLAASGGRDGGAGNGVSNGVADAAANGAHEEGEGGGEPPKDPAIEALEKKIADLAEVVRLEQERLPARLHNSRATYLKYKIKQPVTANGKPAPNFPMSRGEFEHITKERYEAILKAYGLPLKGDTDAKREAVRTFIGLPEDEL</sequence>
<dbReference type="OrthoDB" id="3259063at2759"/>
<name>A0A5M3MCS1_CONPW</name>
<dbReference type="GeneID" id="19206033"/>
<feature type="compositionally biased region" description="Basic and acidic residues" evidence="1">
    <location>
        <begin position="15"/>
        <end position="24"/>
    </location>
</feature>
<reference evidence="3" key="1">
    <citation type="journal article" date="2012" name="Science">
        <title>The Paleozoic origin of enzymatic lignin decomposition reconstructed from 31 fungal genomes.</title>
        <authorList>
            <person name="Floudas D."/>
            <person name="Binder M."/>
            <person name="Riley R."/>
            <person name="Barry K."/>
            <person name="Blanchette R.A."/>
            <person name="Henrissat B."/>
            <person name="Martinez A.T."/>
            <person name="Otillar R."/>
            <person name="Spatafora J.W."/>
            <person name="Yadav J.S."/>
            <person name="Aerts A."/>
            <person name="Benoit I."/>
            <person name="Boyd A."/>
            <person name="Carlson A."/>
            <person name="Copeland A."/>
            <person name="Coutinho P.M."/>
            <person name="de Vries R.P."/>
            <person name="Ferreira P."/>
            <person name="Findley K."/>
            <person name="Foster B."/>
            <person name="Gaskell J."/>
            <person name="Glotzer D."/>
            <person name="Gorecki P."/>
            <person name="Heitman J."/>
            <person name="Hesse C."/>
            <person name="Hori C."/>
            <person name="Igarashi K."/>
            <person name="Jurgens J.A."/>
            <person name="Kallen N."/>
            <person name="Kersten P."/>
            <person name="Kohler A."/>
            <person name="Kuees U."/>
            <person name="Kumar T.K.A."/>
            <person name="Kuo A."/>
            <person name="LaButti K."/>
            <person name="Larrondo L.F."/>
            <person name="Lindquist E."/>
            <person name="Ling A."/>
            <person name="Lombard V."/>
            <person name="Lucas S."/>
            <person name="Lundell T."/>
            <person name="Martin R."/>
            <person name="McLaughlin D.J."/>
            <person name="Morgenstern I."/>
            <person name="Morin E."/>
            <person name="Murat C."/>
            <person name="Nagy L.G."/>
            <person name="Nolan M."/>
            <person name="Ohm R.A."/>
            <person name="Patyshakuliyeva A."/>
            <person name="Rokas A."/>
            <person name="Ruiz-Duenas F.J."/>
            <person name="Sabat G."/>
            <person name="Salamov A."/>
            <person name="Samejima M."/>
            <person name="Schmutz J."/>
            <person name="Slot J.C."/>
            <person name="St John F."/>
            <person name="Stenlid J."/>
            <person name="Sun H."/>
            <person name="Sun S."/>
            <person name="Syed K."/>
            <person name="Tsang A."/>
            <person name="Wiebenga A."/>
            <person name="Young D."/>
            <person name="Pisabarro A."/>
            <person name="Eastwood D.C."/>
            <person name="Martin F."/>
            <person name="Cullen D."/>
            <person name="Grigoriev I.V."/>
            <person name="Hibbett D.S."/>
        </authorList>
    </citation>
    <scope>NUCLEOTIDE SEQUENCE [LARGE SCALE GENOMIC DNA]</scope>
    <source>
        <strain evidence="3">RWD-64-598 SS2</strain>
    </source>
</reference>
<comment type="caution">
    <text evidence="2">The sequence shown here is derived from an EMBL/GenBank/DDBJ whole genome shotgun (WGS) entry which is preliminary data.</text>
</comment>
<evidence type="ECO:0000313" key="2">
    <source>
        <dbReference type="EMBL" id="EIW76873.1"/>
    </source>
</evidence>
<proteinExistence type="predicted"/>
<feature type="region of interest" description="Disordered" evidence="1">
    <location>
        <begin position="1"/>
        <end position="41"/>
    </location>
</feature>
<evidence type="ECO:0000256" key="1">
    <source>
        <dbReference type="SAM" id="MobiDB-lite"/>
    </source>
</evidence>
<accession>A0A5M3MCS1</accession>
<feature type="compositionally biased region" description="Low complexity" evidence="1">
    <location>
        <begin position="1"/>
        <end position="14"/>
    </location>
</feature>
<gene>
    <name evidence="2" type="ORF">CONPUDRAFT_168607</name>
</gene>
<dbReference type="RefSeq" id="XP_007773192.1">
    <property type="nucleotide sequence ID" value="XM_007775002.1"/>
</dbReference>
<keyword evidence="3" id="KW-1185">Reference proteome</keyword>
<dbReference type="OMA" id="ERYEGMM"/>
<dbReference type="KEGG" id="cput:CONPUDRAFT_168607"/>
<dbReference type="EMBL" id="JH711585">
    <property type="protein sequence ID" value="EIW76873.1"/>
    <property type="molecule type" value="Genomic_DNA"/>
</dbReference>
<dbReference type="Proteomes" id="UP000053558">
    <property type="component" value="Unassembled WGS sequence"/>
</dbReference>
<organism evidence="2 3">
    <name type="scientific">Coniophora puteana (strain RWD-64-598)</name>
    <name type="common">Brown rot fungus</name>
    <dbReference type="NCBI Taxonomy" id="741705"/>
    <lineage>
        <taxon>Eukaryota</taxon>
        <taxon>Fungi</taxon>
        <taxon>Dikarya</taxon>
        <taxon>Basidiomycota</taxon>
        <taxon>Agaricomycotina</taxon>
        <taxon>Agaricomycetes</taxon>
        <taxon>Agaricomycetidae</taxon>
        <taxon>Boletales</taxon>
        <taxon>Coniophorineae</taxon>
        <taxon>Coniophoraceae</taxon>
        <taxon>Coniophora</taxon>
    </lineage>
</organism>
<dbReference type="AlphaFoldDB" id="A0A5M3MCS1"/>
<protein>
    <submittedName>
        <fullName evidence="2">Uncharacterized protein</fullName>
    </submittedName>
</protein>
<evidence type="ECO:0000313" key="3">
    <source>
        <dbReference type="Proteomes" id="UP000053558"/>
    </source>
</evidence>